<evidence type="ECO:0000256" key="19">
    <source>
        <dbReference type="ARBA" id="ARBA00022679"/>
    </source>
</evidence>
<dbReference type="EC" id="2.7.10.2" evidence="10"/>
<name>A0A154PT20_DUFNO</name>
<evidence type="ECO:0000256" key="39">
    <source>
        <dbReference type="PROSITE-ProRule" id="PRU10141"/>
    </source>
</evidence>
<dbReference type="PROSITE" id="PS50011">
    <property type="entry name" value="PROTEIN_KINASE_DOM"/>
    <property type="match status" value="1"/>
</dbReference>
<dbReference type="InterPro" id="IPR020635">
    <property type="entry name" value="Tyr_kinase_cat_dom"/>
</dbReference>
<evidence type="ECO:0000256" key="36">
    <source>
        <dbReference type="ARBA" id="ARBA00072244"/>
    </source>
</evidence>
<keyword evidence="29" id="KW-0829">Tyrosine-protein kinase</keyword>
<evidence type="ECO:0000256" key="3">
    <source>
        <dbReference type="ARBA" id="ARBA00004132"/>
    </source>
</evidence>
<dbReference type="Pfam" id="PF22931">
    <property type="entry name" value="SAM_TNK"/>
    <property type="match status" value="1"/>
</dbReference>
<evidence type="ECO:0000256" key="31">
    <source>
        <dbReference type="ARBA" id="ARBA00023242"/>
    </source>
</evidence>
<keyword evidence="18" id="KW-0254">Endocytosis</keyword>
<evidence type="ECO:0000256" key="7">
    <source>
        <dbReference type="ARBA" id="ARBA00004514"/>
    </source>
</evidence>
<evidence type="ECO:0000256" key="4">
    <source>
        <dbReference type="ARBA" id="ARBA00004177"/>
    </source>
</evidence>
<evidence type="ECO:0000256" key="37">
    <source>
        <dbReference type="ARBA" id="ARBA00077194"/>
    </source>
</evidence>
<evidence type="ECO:0000256" key="16">
    <source>
        <dbReference type="ARBA" id="ARBA00022527"/>
    </source>
</evidence>
<proteinExistence type="inferred from homology"/>
<organism evidence="44 45">
    <name type="scientific">Dufourea novaeangliae</name>
    <name type="common">Sweat bee</name>
    <dbReference type="NCBI Taxonomy" id="178035"/>
    <lineage>
        <taxon>Eukaryota</taxon>
        <taxon>Metazoa</taxon>
        <taxon>Ecdysozoa</taxon>
        <taxon>Arthropoda</taxon>
        <taxon>Hexapoda</taxon>
        <taxon>Insecta</taxon>
        <taxon>Pterygota</taxon>
        <taxon>Neoptera</taxon>
        <taxon>Endopterygota</taxon>
        <taxon>Hymenoptera</taxon>
        <taxon>Apocrita</taxon>
        <taxon>Aculeata</taxon>
        <taxon>Apoidea</taxon>
        <taxon>Anthophila</taxon>
        <taxon>Halictidae</taxon>
        <taxon>Rophitinae</taxon>
        <taxon>Dufourea</taxon>
    </lineage>
</organism>
<keyword evidence="24 39" id="KW-0067">ATP-binding</keyword>
<dbReference type="GO" id="GO:0004715">
    <property type="term" value="F:non-membrane spanning protein tyrosine kinase activity"/>
    <property type="evidence" value="ECO:0007669"/>
    <property type="project" value="UniProtKB-EC"/>
</dbReference>
<dbReference type="InterPro" id="IPR015940">
    <property type="entry name" value="UBA"/>
</dbReference>
<dbReference type="EC" id="2.7.11.1" evidence="11"/>
<keyword evidence="27" id="KW-0965">Cell junction</keyword>
<keyword evidence="17" id="KW-0597">Phosphoprotein</keyword>
<evidence type="ECO:0000256" key="25">
    <source>
        <dbReference type="ARBA" id="ARBA00022842"/>
    </source>
</evidence>
<dbReference type="GO" id="GO:0005912">
    <property type="term" value="C:adherens junction"/>
    <property type="evidence" value="ECO:0007669"/>
    <property type="project" value="UniProtKB-SubCell"/>
</dbReference>
<dbReference type="FunFam" id="3.30.200.20:FF:000107">
    <property type="entry name" value="Putative activated CDC42 kinase 1"/>
    <property type="match status" value="1"/>
</dbReference>
<gene>
    <name evidence="44" type="ORF">WN55_07068</name>
</gene>
<evidence type="ECO:0000256" key="17">
    <source>
        <dbReference type="ARBA" id="ARBA00022553"/>
    </source>
</evidence>
<dbReference type="InterPro" id="IPR032065">
    <property type="entry name" value="RNF31-UBA"/>
</dbReference>
<evidence type="ECO:0000256" key="6">
    <source>
        <dbReference type="ARBA" id="ARBA00004236"/>
    </source>
</evidence>
<dbReference type="Pfam" id="PF07714">
    <property type="entry name" value="PK_Tyr_Ser-Thr"/>
    <property type="match status" value="1"/>
</dbReference>
<dbReference type="GO" id="GO:0046872">
    <property type="term" value="F:metal ion binding"/>
    <property type="evidence" value="ECO:0007669"/>
    <property type="project" value="UniProtKB-KW"/>
</dbReference>
<evidence type="ECO:0000256" key="11">
    <source>
        <dbReference type="ARBA" id="ARBA00012513"/>
    </source>
</evidence>
<evidence type="ECO:0000259" key="43">
    <source>
        <dbReference type="PROSITE" id="PS50030"/>
    </source>
</evidence>
<evidence type="ECO:0000256" key="1">
    <source>
        <dbReference type="ARBA" id="ARBA00001946"/>
    </source>
</evidence>
<dbReference type="Proteomes" id="UP000076502">
    <property type="component" value="Unassembled WGS sequence"/>
</dbReference>
<dbReference type="InterPro" id="IPR017441">
    <property type="entry name" value="Protein_kinase_ATP_BS"/>
</dbReference>
<dbReference type="SMART" id="SM00219">
    <property type="entry name" value="TyrKc"/>
    <property type="match status" value="1"/>
</dbReference>
<dbReference type="PROSITE" id="PS00107">
    <property type="entry name" value="PROTEIN_KINASE_ATP"/>
    <property type="match status" value="1"/>
</dbReference>
<evidence type="ECO:0000256" key="40">
    <source>
        <dbReference type="SAM" id="MobiDB-lite"/>
    </source>
</evidence>
<dbReference type="FunFam" id="4.10.680.10:FF:000001">
    <property type="entry name" value="activated CDC42 kinase 1 isoform X1"/>
    <property type="match status" value="1"/>
</dbReference>
<dbReference type="GO" id="GO:0005886">
    <property type="term" value="C:plasma membrane"/>
    <property type="evidence" value="ECO:0007669"/>
    <property type="project" value="UniProtKB-SubCell"/>
</dbReference>
<evidence type="ECO:0000256" key="33">
    <source>
        <dbReference type="ARBA" id="ARBA00047899"/>
    </source>
</evidence>
<keyword evidence="26" id="KW-0832">Ubl conjugation</keyword>
<feature type="compositionally biased region" description="Low complexity" evidence="40">
    <location>
        <begin position="796"/>
        <end position="809"/>
    </location>
</feature>
<dbReference type="InterPro" id="IPR015116">
    <property type="entry name" value="Cdc42-bd-like"/>
</dbReference>
<keyword evidence="28" id="KW-0472">Membrane</keyword>
<dbReference type="GO" id="GO:0005829">
    <property type="term" value="C:cytosol"/>
    <property type="evidence" value="ECO:0007669"/>
    <property type="project" value="UniProtKB-SubCell"/>
</dbReference>
<dbReference type="GO" id="GO:0005524">
    <property type="term" value="F:ATP binding"/>
    <property type="evidence" value="ECO:0007669"/>
    <property type="project" value="UniProtKB-UniRule"/>
</dbReference>
<evidence type="ECO:0000256" key="21">
    <source>
        <dbReference type="ARBA" id="ARBA00022741"/>
    </source>
</evidence>
<keyword evidence="45" id="KW-1185">Reference proteome</keyword>
<evidence type="ECO:0000256" key="28">
    <source>
        <dbReference type="ARBA" id="ARBA00023136"/>
    </source>
</evidence>
<keyword evidence="20" id="KW-0479">Metal-binding</keyword>
<evidence type="ECO:0000313" key="44">
    <source>
        <dbReference type="EMBL" id="KZC14408.1"/>
    </source>
</evidence>
<evidence type="ECO:0000256" key="27">
    <source>
        <dbReference type="ARBA" id="ARBA00022949"/>
    </source>
</evidence>
<feature type="domain" description="UBA" evidence="43">
    <location>
        <begin position="1225"/>
        <end position="1267"/>
    </location>
</feature>
<keyword evidence="25" id="KW-0460">Magnesium</keyword>
<accession>A0A154PT20</accession>
<reference evidence="44 45" key="1">
    <citation type="submission" date="2015-07" db="EMBL/GenBank/DDBJ databases">
        <title>The genome of Dufourea novaeangliae.</title>
        <authorList>
            <person name="Pan H."/>
            <person name="Kapheim K."/>
        </authorList>
    </citation>
    <scope>NUCLEOTIDE SEQUENCE [LARGE SCALE GENOMIC DNA]</scope>
    <source>
        <strain evidence="44">0120121106</strain>
        <tissue evidence="44">Whole body</tissue>
    </source>
</reference>
<dbReference type="Pfam" id="PF16678">
    <property type="entry name" value="UBA_HOIP"/>
    <property type="match status" value="1"/>
</dbReference>
<dbReference type="Gene3D" id="4.10.680.10">
    <property type="entry name" value="Cdc42-like binding domain"/>
    <property type="match status" value="1"/>
</dbReference>
<evidence type="ECO:0000256" key="20">
    <source>
        <dbReference type="ARBA" id="ARBA00022723"/>
    </source>
</evidence>
<evidence type="ECO:0000256" key="29">
    <source>
        <dbReference type="ARBA" id="ARBA00023137"/>
    </source>
</evidence>
<evidence type="ECO:0000256" key="2">
    <source>
        <dbReference type="ARBA" id="ARBA00004123"/>
    </source>
</evidence>
<dbReference type="STRING" id="178035.A0A154PT20"/>
<evidence type="ECO:0000256" key="35">
    <source>
        <dbReference type="ARBA" id="ARBA00060742"/>
    </source>
</evidence>
<keyword evidence="30" id="KW-0168">Coated pit</keyword>
<dbReference type="GO" id="GO:0004674">
    <property type="term" value="F:protein serine/threonine kinase activity"/>
    <property type="evidence" value="ECO:0007669"/>
    <property type="project" value="UniProtKB-KW"/>
</dbReference>
<keyword evidence="22" id="KW-0967">Endosome</keyword>
<keyword evidence="32" id="KW-0968">Cytoplasmic vesicle</keyword>
<dbReference type="InterPro" id="IPR055175">
    <property type="entry name" value="ACK/TNK-like_SAM"/>
</dbReference>
<comment type="similarity">
    <text evidence="35">Belongs to the protein kinase superfamily. Tyr protein kinase family.</text>
</comment>
<evidence type="ECO:0000256" key="18">
    <source>
        <dbReference type="ARBA" id="ARBA00022583"/>
    </source>
</evidence>
<dbReference type="SMART" id="SM00165">
    <property type="entry name" value="UBA"/>
    <property type="match status" value="2"/>
</dbReference>
<comment type="catalytic activity">
    <reaction evidence="33">
        <text>L-threonyl-[protein] + ATP = O-phospho-L-threonyl-[protein] + ADP + H(+)</text>
        <dbReference type="Rhea" id="RHEA:46608"/>
        <dbReference type="Rhea" id="RHEA-COMP:11060"/>
        <dbReference type="Rhea" id="RHEA-COMP:11605"/>
        <dbReference type="ChEBI" id="CHEBI:15378"/>
        <dbReference type="ChEBI" id="CHEBI:30013"/>
        <dbReference type="ChEBI" id="CHEBI:30616"/>
        <dbReference type="ChEBI" id="CHEBI:61977"/>
        <dbReference type="ChEBI" id="CHEBI:456216"/>
        <dbReference type="EC" id="2.7.11.1"/>
    </reaction>
</comment>
<dbReference type="SMART" id="SM00326">
    <property type="entry name" value="SH3"/>
    <property type="match status" value="1"/>
</dbReference>
<protein>
    <recommendedName>
        <fullName evidence="36">Activated CDC42 kinase 1</fullName>
        <ecNumber evidence="10">2.7.10.2</ecNumber>
        <ecNumber evidence="11">2.7.11.1</ecNumber>
    </recommendedName>
    <alternativeName>
        <fullName evidence="37">Tyrosine kinase non-receptor protein 2</fullName>
    </alternativeName>
</protein>
<evidence type="ECO:0000256" key="26">
    <source>
        <dbReference type="ARBA" id="ARBA00022843"/>
    </source>
</evidence>
<feature type="compositionally biased region" description="Polar residues" evidence="40">
    <location>
        <begin position="840"/>
        <end position="860"/>
    </location>
</feature>
<dbReference type="InterPro" id="IPR036028">
    <property type="entry name" value="SH3-like_dom_sf"/>
</dbReference>
<keyword evidence="12 38" id="KW-0728">SH3 domain</keyword>
<dbReference type="Gene3D" id="3.30.200.20">
    <property type="entry name" value="Phosphorylase Kinase, domain 1"/>
    <property type="match status" value="1"/>
</dbReference>
<keyword evidence="19" id="KW-0808">Transferase</keyword>
<dbReference type="InterPro" id="IPR008266">
    <property type="entry name" value="Tyr_kinase_AS"/>
</dbReference>
<dbReference type="InterPro" id="IPR011009">
    <property type="entry name" value="Kinase-like_dom_sf"/>
</dbReference>
<dbReference type="PRINTS" id="PR00109">
    <property type="entry name" value="TYRKINASE"/>
</dbReference>
<evidence type="ECO:0000256" key="9">
    <source>
        <dbReference type="ARBA" id="ARBA00004600"/>
    </source>
</evidence>
<dbReference type="InterPro" id="IPR001245">
    <property type="entry name" value="Ser-Thr/Tyr_kinase_cat_dom"/>
</dbReference>
<feature type="binding site" evidence="39">
    <location>
        <position position="142"/>
    </location>
    <ligand>
        <name>ATP</name>
        <dbReference type="ChEBI" id="CHEBI:30616"/>
    </ligand>
</feature>
<dbReference type="PROSITE" id="PS50030">
    <property type="entry name" value="UBA"/>
    <property type="match status" value="1"/>
</dbReference>
<feature type="region of interest" description="Disordered" evidence="40">
    <location>
        <begin position="788"/>
        <end position="874"/>
    </location>
</feature>
<dbReference type="GO" id="GO:0005634">
    <property type="term" value="C:nucleus"/>
    <property type="evidence" value="ECO:0007669"/>
    <property type="project" value="UniProtKB-SubCell"/>
</dbReference>
<dbReference type="InterPro" id="IPR001452">
    <property type="entry name" value="SH3_domain"/>
</dbReference>
<evidence type="ECO:0000256" key="12">
    <source>
        <dbReference type="ARBA" id="ARBA00022443"/>
    </source>
</evidence>
<evidence type="ECO:0000256" key="38">
    <source>
        <dbReference type="PROSITE-ProRule" id="PRU00192"/>
    </source>
</evidence>
<dbReference type="OrthoDB" id="635774at2759"/>
<dbReference type="Gene3D" id="1.10.510.10">
    <property type="entry name" value="Transferase(Phosphotransferase) domain 1"/>
    <property type="match status" value="1"/>
</dbReference>
<dbReference type="GO" id="GO:0005905">
    <property type="term" value="C:clathrin-coated pit"/>
    <property type="evidence" value="ECO:0007669"/>
    <property type="project" value="UniProtKB-SubCell"/>
</dbReference>
<comment type="catalytic activity">
    <reaction evidence="34">
        <text>L-seryl-[protein] + ATP = O-phospho-L-seryl-[protein] + ADP + H(+)</text>
        <dbReference type="Rhea" id="RHEA:17989"/>
        <dbReference type="Rhea" id="RHEA-COMP:9863"/>
        <dbReference type="Rhea" id="RHEA-COMP:11604"/>
        <dbReference type="ChEBI" id="CHEBI:15378"/>
        <dbReference type="ChEBI" id="CHEBI:29999"/>
        <dbReference type="ChEBI" id="CHEBI:30616"/>
        <dbReference type="ChEBI" id="CHEBI:83421"/>
        <dbReference type="ChEBI" id="CHEBI:456216"/>
        <dbReference type="EC" id="2.7.11.1"/>
    </reaction>
</comment>
<evidence type="ECO:0000256" key="8">
    <source>
        <dbReference type="ARBA" id="ARBA00004536"/>
    </source>
</evidence>
<evidence type="ECO:0000256" key="32">
    <source>
        <dbReference type="ARBA" id="ARBA00023329"/>
    </source>
</evidence>
<dbReference type="PROSITE" id="PS00109">
    <property type="entry name" value="PROTEIN_KINASE_TYR"/>
    <property type="match status" value="1"/>
</dbReference>
<feature type="domain" description="Protein kinase" evidence="42">
    <location>
        <begin position="110"/>
        <end position="376"/>
    </location>
</feature>
<feature type="domain" description="SH3" evidence="41">
    <location>
        <begin position="372"/>
        <end position="432"/>
    </location>
</feature>
<dbReference type="GO" id="GO:0006897">
    <property type="term" value="P:endocytosis"/>
    <property type="evidence" value="ECO:0007669"/>
    <property type="project" value="UniProtKB-KW"/>
</dbReference>
<keyword evidence="14" id="KW-0488">Methylation</keyword>
<dbReference type="CDD" id="cd09539">
    <property type="entry name" value="SAM_TNK-like"/>
    <property type="match status" value="1"/>
</dbReference>
<keyword evidence="16" id="KW-0723">Serine/threonine-protein kinase</keyword>
<evidence type="ECO:0000256" key="23">
    <source>
        <dbReference type="ARBA" id="ARBA00022777"/>
    </source>
</evidence>
<evidence type="ECO:0000259" key="41">
    <source>
        <dbReference type="PROSITE" id="PS50002"/>
    </source>
</evidence>
<dbReference type="InterPro" id="IPR037085">
    <property type="entry name" value="Cdc42-bd-like_dom_sf"/>
</dbReference>
<dbReference type="SUPFAM" id="SSF50044">
    <property type="entry name" value="SH3-domain"/>
    <property type="match status" value="1"/>
</dbReference>
<keyword evidence="21 39" id="KW-0547">Nucleotide-binding</keyword>
<dbReference type="EMBL" id="KQ435074">
    <property type="protein sequence ID" value="KZC14408.1"/>
    <property type="molecule type" value="Genomic_DNA"/>
</dbReference>
<dbReference type="FunFam" id="1.10.510.10:FF:000080">
    <property type="entry name" value="Putative activated CDC42 kinase 1"/>
    <property type="match status" value="1"/>
</dbReference>
<feature type="region of interest" description="Disordered" evidence="40">
    <location>
        <begin position="1025"/>
        <end position="1097"/>
    </location>
</feature>
<evidence type="ECO:0000259" key="42">
    <source>
        <dbReference type="PROSITE" id="PS50011"/>
    </source>
</evidence>
<evidence type="ECO:0000256" key="15">
    <source>
        <dbReference type="ARBA" id="ARBA00022490"/>
    </source>
</evidence>
<dbReference type="GO" id="GO:0002009">
    <property type="term" value="P:morphogenesis of an epithelium"/>
    <property type="evidence" value="ECO:0007669"/>
    <property type="project" value="UniProtKB-ARBA"/>
</dbReference>
<dbReference type="InterPro" id="IPR050198">
    <property type="entry name" value="Non-receptor_tyrosine_kinases"/>
</dbReference>
<keyword evidence="15" id="KW-0963">Cytoplasm</keyword>
<evidence type="ECO:0000313" key="45">
    <source>
        <dbReference type="Proteomes" id="UP000076502"/>
    </source>
</evidence>
<evidence type="ECO:0000256" key="34">
    <source>
        <dbReference type="ARBA" id="ARBA00048679"/>
    </source>
</evidence>
<evidence type="ECO:0000256" key="22">
    <source>
        <dbReference type="ARBA" id="ARBA00022753"/>
    </source>
</evidence>
<keyword evidence="13" id="KW-1003">Cell membrane</keyword>
<dbReference type="CDD" id="cd05040">
    <property type="entry name" value="PTKc_Ack_like"/>
    <property type="match status" value="1"/>
</dbReference>
<dbReference type="PANTHER" id="PTHR24418">
    <property type="entry name" value="TYROSINE-PROTEIN KINASE"/>
    <property type="match status" value="1"/>
</dbReference>
<comment type="cofactor">
    <cofactor evidence="1">
        <name>Mg(2+)</name>
        <dbReference type="ChEBI" id="CHEBI:18420"/>
    </cofactor>
</comment>
<dbReference type="InterPro" id="IPR000719">
    <property type="entry name" value="Prot_kinase_dom"/>
</dbReference>
<feature type="region of interest" description="Disordered" evidence="40">
    <location>
        <begin position="725"/>
        <end position="753"/>
    </location>
</feature>
<keyword evidence="31" id="KW-0539">Nucleus</keyword>
<feature type="compositionally biased region" description="Polar residues" evidence="40">
    <location>
        <begin position="1025"/>
        <end position="1036"/>
    </location>
</feature>
<dbReference type="Pfam" id="PF09027">
    <property type="entry name" value="GTPase_binding"/>
    <property type="match status" value="1"/>
</dbReference>
<evidence type="ECO:0000256" key="13">
    <source>
        <dbReference type="ARBA" id="ARBA00022475"/>
    </source>
</evidence>
<keyword evidence="23 44" id="KW-0418">Kinase</keyword>
<dbReference type="GO" id="GO:0005768">
    <property type="term" value="C:endosome"/>
    <property type="evidence" value="ECO:0007669"/>
    <property type="project" value="UniProtKB-SubCell"/>
</dbReference>
<evidence type="ECO:0000256" key="14">
    <source>
        <dbReference type="ARBA" id="ARBA00022481"/>
    </source>
</evidence>
<dbReference type="GO" id="GO:0030136">
    <property type="term" value="C:clathrin-coated vesicle"/>
    <property type="evidence" value="ECO:0007669"/>
    <property type="project" value="UniProtKB-SubCell"/>
</dbReference>
<evidence type="ECO:0000256" key="30">
    <source>
        <dbReference type="ARBA" id="ARBA00023176"/>
    </source>
</evidence>
<evidence type="ECO:0000256" key="5">
    <source>
        <dbReference type="ARBA" id="ARBA00004180"/>
    </source>
</evidence>
<comment type="subcellular location">
    <subcellularLocation>
        <location evidence="8">Cell junction</location>
        <location evidence="8">Adherens junction</location>
    </subcellularLocation>
    <subcellularLocation>
        <location evidence="6">Cell membrane</location>
    </subcellularLocation>
    <subcellularLocation>
        <location evidence="7">Cytoplasm</location>
        <location evidence="7">Cytosol</location>
    </subcellularLocation>
    <subcellularLocation>
        <location evidence="5">Cytoplasmic vesicle membrane</location>
        <topology evidence="5">Peripheral membrane protein</topology>
        <orientation evidence="5">Cytoplasmic side</orientation>
    </subcellularLocation>
    <subcellularLocation>
        <location evidence="3">Cytoplasmic vesicle</location>
        <location evidence="3">Clathrin-coated vesicle</location>
    </subcellularLocation>
    <subcellularLocation>
        <location evidence="4">Endosome</location>
    </subcellularLocation>
    <subcellularLocation>
        <location evidence="9">Membrane</location>
        <location evidence="9">Clathrin-coated pit</location>
    </subcellularLocation>
    <subcellularLocation>
        <location evidence="2">Nucleus</location>
    </subcellularLocation>
</comment>
<dbReference type="InterPro" id="IPR049587">
    <property type="entry name" value="TNK-like_SAM"/>
</dbReference>
<dbReference type="SUPFAM" id="SSF56112">
    <property type="entry name" value="Protein kinase-like (PK-like)"/>
    <property type="match status" value="1"/>
</dbReference>
<sequence length="1347" mass="150215">MADDEGTEWLQELLHDVQLSQFFTRIRDDLQVTRLHHFDYVQPEDLEKIGLGKPGIRRLLDAVKKKRNTQWKKNLITKIRPGSSTKTTKRTSQPVEGSSVLTCLIQDKDVTLSTKLGDGSFGVVRRGEWTSPSGRTLPVAVKVLKADALTQPSVIEDFVSEVQAMHTLDHHNLIRLYGVVLSQPMMMVTELAPFGALLDYLRKQCGRISVLTLCNYALQVATGMAYLEAKRFLHRDLACRNVLLSSVDKVKIGDFGLMRALPQQEDCYVMTEHKKVPFPWCAPESLKARQFSHASDVWMFGVTLWEMLTFGEEPWVGLNGSEILRKIDKDGERLHEPEGTPPVMYQLMLRCWAREPSERPTFTSLRTSLTGMVPTVMKAVNHFEEAEKMTIEQGDQIVILDGRPENYWWKGQNQRTFQIGLFPRCLVDPMRRKQPEDISKPLENSFIHTGHGAPFGKSWGSPIYIDDVYLRNPMEPPDVVGVTTAPDSHLKKKFFSTTPRSRKQFNYTKFQNDIRASSVKSTNATGSSSQEGSLIDLSPEEIVNTSVAQSDTACRRVVNILDEPIDDMERQQPVNWQEDDPRTYANFPENVDPAYSDPFDTSSVFLKLPHSRYYSQVPPDMNSRYYKTQAYGNVQNQDASSCPDSTNYFTPESGSDVSHYSINLSKENRNDSINLNVNVDAEDSNAYSQNHYSEIDKPSPPQTSWSTWPEDLQNEAQQTYVNVSSRNLPSSDVPPLPLMAPDESPPKPKSNHDLAQSLNELTINTRTVSPKKLDPTFLAELEKHLGEKEASKNMNASQETASSSESYSSVNKLQENTIPALRPPPQSAKPKSPQIDHRTSNLPTKVQNSWPSKTTNIQQPRPQPEQRVSETPTDQMVCQIWQQSQASQQNPYPNETSINRVHSNPPTNLNLLQIAPSNLGNQYNVTKTNISHAQNSIAASPASHFQNPILPIASHGITQIQNDLQQAHSSNVPSKPASAVFSEQVYAELKQTVPNLEQLSQNEFNTLYNKTVQQNILRNYYAASTSSAPDSSNLSHSHYLEGAAGSSQQQQQQPPRAGQTRSFPVQGHPCDFSPHLKQPPVYNPPPQPAWSPMKSIQNGLVPGQCPVMKTNLGNSGNLLQLVHPNLPQEAAMVSQAPTLRSGVPPQMNETVVNTQLAPSTSAYPSGVSPPLTGASQQLVMSLNDEFRANKVMKVQREASDASQQEILTALQATGWDTNQAAKQILKDRQAKIESLVRLGLAGRQECEGALKQTEYDVDLAASLLLDQEVDLPLDDGALLPDATSLFSTSTLLTLNVLMLDVHLGCPEPGIASLWNSCKAYNMWVQGHLEYLGYIDSKTSKALRVSRL</sequence>
<dbReference type="PROSITE" id="PS50002">
    <property type="entry name" value="SH3"/>
    <property type="match status" value="1"/>
</dbReference>
<dbReference type="Pfam" id="PF00018">
    <property type="entry name" value="SH3_1"/>
    <property type="match status" value="1"/>
</dbReference>
<evidence type="ECO:0000256" key="24">
    <source>
        <dbReference type="ARBA" id="ARBA00022840"/>
    </source>
</evidence>
<dbReference type="GO" id="GO:0030659">
    <property type="term" value="C:cytoplasmic vesicle membrane"/>
    <property type="evidence" value="ECO:0007669"/>
    <property type="project" value="UniProtKB-SubCell"/>
</dbReference>
<feature type="compositionally biased region" description="Low complexity" evidence="40">
    <location>
        <begin position="1042"/>
        <end position="1059"/>
    </location>
</feature>
<evidence type="ECO:0000256" key="10">
    <source>
        <dbReference type="ARBA" id="ARBA00011903"/>
    </source>
</evidence>